<reference evidence="2 3" key="1">
    <citation type="journal article" date="2007" name="Nature">
        <title>Evolution of genes and genomes on the Drosophila phylogeny.</title>
        <authorList>
            <consortium name="Drosophila 12 Genomes Consortium"/>
            <person name="Clark A.G."/>
            <person name="Eisen M.B."/>
            <person name="Smith D.R."/>
            <person name="Bergman C.M."/>
            <person name="Oliver B."/>
            <person name="Markow T.A."/>
            <person name="Kaufman T.C."/>
            <person name="Kellis M."/>
            <person name="Gelbart W."/>
            <person name="Iyer V.N."/>
            <person name="Pollard D.A."/>
            <person name="Sackton T.B."/>
            <person name="Larracuente A.M."/>
            <person name="Singh N.D."/>
            <person name="Abad J.P."/>
            <person name="Abt D.N."/>
            <person name="Adryan B."/>
            <person name="Aguade M."/>
            <person name="Akashi H."/>
            <person name="Anderson W.W."/>
            <person name="Aquadro C.F."/>
            <person name="Ardell D.H."/>
            <person name="Arguello R."/>
            <person name="Artieri C.G."/>
            <person name="Barbash D.A."/>
            <person name="Barker D."/>
            <person name="Barsanti P."/>
            <person name="Batterham P."/>
            <person name="Batzoglou S."/>
            <person name="Begun D."/>
            <person name="Bhutkar A."/>
            <person name="Blanco E."/>
            <person name="Bosak S.A."/>
            <person name="Bradley R.K."/>
            <person name="Brand A.D."/>
            <person name="Brent M.R."/>
            <person name="Brooks A.N."/>
            <person name="Brown R.H."/>
            <person name="Butlin R.K."/>
            <person name="Caggese C."/>
            <person name="Calvi B.R."/>
            <person name="Bernardo de Carvalho A."/>
            <person name="Caspi A."/>
            <person name="Castrezana S."/>
            <person name="Celniker S.E."/>
            <person name="Chang J.L."/>
            <person name="Chapple C."/>
            <person name="Chatterji S."/>
            <person name="Chinwalla A."/>
            <person name="Civetta A."/>
            <person name="Clifton S.W."/>
            <person name="Comeron J.M."/>
            <person name="Costello J.C."/>
            <person name="Coyne J.A."/>
            <person name="Daub J."/>
            <person name="David R.G."/>
            <person name="Delcher A.L."/>
            <person name="Delehaunty K."/>
            <person name="Do C.B."/>
            <person name="Ebling H."/>
            <person name="Edwards K."/>
            <person name="Eickbush T."/>
            <person name="Evans J.D."/>
            <person name="Filipski A."/>
            <person name="Findeiss S."/>
            <person name="Freyhult E."/>
            <person name="Fulton L."/>
            <person name="Fulton R."/>
            <person name="Garcia A.C."/>
            <person name="Gardiner A."/>
            <person name="Garfield D.A."/>
            <person name="Garvin B.E."/>
            <person name="Gibson G."/>
            <person name="Gilbert D."/>
            <person name="Gnerre S."/>
            <person name="Godfrey J."/>
            <person name="Good R."/>
            <person name="Gotea V."/>
            <person name="Gravely B."/>
            <person name="Greenberg A.J."/>
            <person name="Griffiths-Jones S."/>
            <person name="Gross S."/>
            <person name="Guigo R."/>
            <person name="Gustafson E.A."/>
            <person name="Haerty W."/>
            <person name="Hahn M.W."/>
            <person name="Halligan D.L."/>
            <person name="Halpern A.L."/>
            <person name="Halter G.M."/>
            <person name="Han M.V."/>
            <person name="Heger A."/>
            <person name="Hillier L."/>
            <person name="Hinrichs A.S."/>
            <person name="Holmes I."/>
            <person name="Hoskins R.A."/>
            <person name="Hubisz M.J."/>
            <person name="Hultmark D."/>
            <person name="Huntley M.A."/>
            <person name="Jaffe D.B."/>
            <person name="Jagadeeshan S."/>
            <person name="Jeck W.R."/>
            <person name="Johnson J."/>
            <person name="Jones C.D."/>
            <person name="Jordan W.C."/>
            <person name="Karpen G.H."/>
            <person name="Kataoka E."/>
            <person name="Keightley P.D."/>
            <person name="Kheradpour P."/>
            <person name="Kirkness E.F."/>
            <person name="Koerich L.B."/>
            <person name="Kristiansen K."/>
            <person name="Kudrna D."/>
            <person name="Kulathinal R.J."/>
            <person name="Kumar S."/>
            <person name="Kwok R."/>
            <person name="Lander E."/>
            <person name="Langley C.H."/>
            <person name="Lapoint R."/>
            <person name="Lazzaro B.P."/>
            <person name="Lee S.J."/>
            <person name="Levesque L."/>
            <person name="Li R."/>
            <person name="Lin C.F."/>
            <person name="Lin M.F."/>
            <person name="Lindblad-Toh K."/>
            <person name="Llopart A."/>
            <person name="Long M."/>
            <person name="Low L."/>
            <person name="Lozovsky E."/>
            <person name="Lu J."/>
            <person name="Luo M."/>
            <person name="Machado C.A."/>
            <person name="Makalowski W."/>
            <person name="Marzo M."/>
            <person name="Matsuda M."/>
            <person name="Matzkin L."/>
            <person name="McAllister B."/>
            <person name="McBride C.S."/>
            <person name="McKernan B."/>
            <person name="McKernan K."/>
            <person name="Mendez-Lago M."/>
            <person name="Minx P."/>
            <person name="Mollenhauer M.U."/>
            <person name="Montooth K."/>
            <person name="Mount S.M."/>
            <person name="Mu X."/>
            <person name="Myers E."/>
            <person name="Negre B."/>
            <person name="Newfeld S."/>
            <person name="Nielsen R."/>
            <person name="Noor M.A."/>
            <person name="O'Grady P."/>
            <person name="Pachter L."/>
            <person name="Papaceit M."/>
            <person name="Parisi M.J."/>
            <person name="Parisi M."/>
            <person name="Parts L."/>
            <person name="Pedersen J.S."/>
            <person name="Pesole G."/>
            <person name="Phillippy A.M."/>
            <person name="Ponting C.P."/>
            <person name="Pop M."/>
            <person name="Porcelli D."/>
            <person name="Powell J.R."/>
            <person name="Prohaska S."/>
            <person name="Pruitt K."/>
            <person name="Puig M."/>
            <person name="Quesneville H."/>
            <person name="Ram K.R."/>
            <person name="Rand D."/>
            <person name="Rasmussen M.D."/>
            <person name="Reed L.K."/>
            <person name="Reenan R."/>
            <person name="Reily A."/>
            <person name="Remington K.A."/>
            <person name="Rieger T.T."/>
            <person name="Ritchie M.G."/>
            <person name="Robin C."/>
            <person name="Rogers Y.H."/>
            <person name="Rohde C."/>
            <person name="Rozas J."/>
            <person name="Rubenfield M.J."/>
            <person name="Ruiz A."/>
            <person name="Russo S."/>
            <person name="Salzberg S.L."/>
            <person name="Sanchez-Gracia A."/>
            <person name="Saranga D.J."/>
            <person name="Sato H."/>
            <person name="Schaeffer S.W."/>
            <person name="Schatz M.C."/>
            <person name="Schlenke T."/>
            <person name="Schwartz R."/>
            <person name="Segarra C."/>
            <person name="Singh R.S."/>
            <person name="Sirot L."/>
            <person name="Sirota M."/>
            <person name="Sisneros N.B."/>
            <person name="Smith C.D."/>
            <person name="Smith T.F."/>
            <person name="Spieth J."/>
            <person name="Stage D.E."/>
            <person name="Stark A."/>
            <person name="Stephan W."/>
            <person name="Strausberg R.L."/>
            <person name="Strempel S."/>
            <person name="Sturgill D."/>
            <person name="Sutton G."/>
            <person name="Sutton G.G."/>
            <person name="Tao W."/>
            <person name="Teichmann S."/>
            <person name="Tobari Y.N."/>
            <person name="Tomimura Y."/>
            <person name="Tsolas J.M."/>
            <person name="Valente V.L."/>
            <person name="Venter E."/>
            <person name="Venter J.C."/>
            <person name="Vicario S."/>
            <person name="Vieira F.G."/>
            <person name="Vilella A.J."/>
            <person name="Villasante A."/>
            <person name="Walenz B."/>
            <person name="Wang J."/>
            <person name="Wasserman M."/>
            <person name="Watts T."/>
            <person name="Wilson D."/>
            <person name="Wilson R.K."/>
            <person name="Wing R.A."/>
            <person name="Wolfner M.F."/>
            <person name="Wong A."/>
            <person name="Wong G.K."/>
            <person name="Wu C.I."/>
            <person name="Wu G."/>
            <person name="Yamamoto D."/>
            <person name="Yang H.P."/>
            <person name="Yang S.P."/>
            <person name="Yorke J.A."/>
            <person name="Yoshida K."/>
            <person name="Zdobnov E."/>
            <person name="Zhang P."/>
            <person name="Zhang Y."/>
            <person name="Zimin A.V."/>
            <person name="Baldwin J."/>
            <person name="Abdouelleil A."/>
            <person name="Abdulkadir J."/>
            <person name="Abebe A."/>
            <person name="Abera B."/>
            <person name="Abreu J."/>
            <person name="Acer S.C."/>
            <person name="Aftuck L."/>
            <person name="Alexander A."/>
            <person name="An P."/>
            <person name="Anderson E."/>
            <person name="Anderson S."/>
            <person name="Arachi H."/>
            <person name="Azer M."/>
            <person name="Bachantsang P."/>
            <person name="Barry A."/>
            <person name="Bayul T."/>
            <person name="Berlin A."/>
            <person name="Bessette D."/>
            <person name="Bloom T."/>
            <person name="Blye J."/>
            <person name="Boguslavskiy L."/>
            <person name="Bonnet C."/>
            <person name="Boukhgalter B."/>
            <person name="Bourzgui I."/>
            <person name="Brown A."/>
            <person name="Cahill P."/>
            <person name="Channer S."/>
            <person name="Cheshatsang Y."/>
            <person name="Chuda L."/>
            <person name="Citroen M."/>
            <person name="Collymore A."/>
            <person name="Cooke P."/>
            <person name="Costello M."/>
            <person name="D'Aco K."/>
            <person name="Daza R."/>
            <person name="De Haan G."/>
            <person name="DeGray S."/>
            <person name="DeMaso C."/>
            <person name="Dhargay N."/>
            <person name="Dooley K."/>
            <person name="Dooley E."/>
            <person name="Doricent M."/>
            <person name="Dorje P."/>
            <person name="Dorjee K."/>
            <person name="Dupes A."/>
            <person name="Elong R."/>
            <person name="Falk J."/>
            <person name="Farina A."/>
            <person name="Faro S."/>
            <person name="Ferguson D."/>
            <person name="Fisher S."/>
            <person name="Foley C.D."/>
            <person name="Franke A."/>
            <person name="Friedrich D."/>
            <person name="Gadbois L."/>
            <person name="Gearin G."/>
            <person name="Gearin C.R."/>
            <person name="Giannoukos G."/>
            <person name="Goode T."/>
            <person name="Graham J."/>
            <person name="Grandbois E."/>
            <person name="Grewal S."/>
            <person name="Gyaltsen K."/>
            <person name="Hafez N."/>
            <person name="Hagos B."/>
            <person name="Hall J."/>
            <person name="Henson C."/>
            <person name="Hollinger A."/>
            <person name="Honan T."/>
            <person name="Huard M.D."/>
            <person name="Hughes L."/>
            <person name="Hurhula B."/>
            <person name="Husby M.E."/>
            <person name="Kamat A."/>
            <person name="Kanga B."/>
            <person name="Kashin S."/>
            <person name="Khazanovich D."/>
            <person name="Kisner P."/>
            <person name="Lance K."/>
            <person name="Lara M."/>
            <person name="Lee W."/>
            <person name="Lennon N."/>
            <person name="Letendre F."/>
            <person name="LeVine R."/>
            <person name="Lipovsky A."/>
            <person name="Liu X."/>
            <person name="Liu J."/>
            <person name="Liu S."/>
            <person name="Lokyitsang T."/>
            <person name="Lokyitsang Y."/>
            <person name="Lubonja R."/>
            <person name="Lui A."/>
            <person name="MacDonald P."/>
            <person name="Magnisalis V."/>
            <person name="Maru K."/>
            <person name="Matthews C."/>
            <person name="McCusker W."/>
            <person name="McDonough S."/>
            <person name="Mehta T."/>
            <person name="Meldrim J."/>
            <person name="Meneus L."/>
            <person name="Mihai O."/>
            <person name="Mihalev A."/>
            <person name="Mihova T."/>
            <person name="Mittelman R."/>
            <person name="Mlenga V."/>
            <person name="Montmayeur A."/>
            <person name="Mulrain L."/>
            <person name="Navidi A."/>
            <person name="Naylor J."/>
            <person name="Negash T."/>
            <person name="Nguyen T."/>
            <person name="Nguyen N."/>
            <person name="Nicol R."/>
            <person name="Norbu C."/>
            <person name="Norbu N."/>
            <person name="Novod N."/>
            <person name="O'Neill B."/>
            <person name="Osman S."/>
            <person name="Markiewicz E."/>
            <person name="Oyono O.L."/>
            <person name="Patti C."/>
            <person name="Phunkhang P."/>
            <person name="Pierre F."/>
            <person name="Priest M."/>
            <person name="Raghuraman S."/>
            <person name="Rege F."/>
            <person name="Reyes R."/>
            <person name="Rise C."/>
            <person name="Rogov P."/>
            <person name="Ross K."/>
            <person name="Ryan E."/>
            <person name="Settipalli S."/>
            <person name="Shea T."/>
            <person name="Sherpa N."/>
            <person name="Shi L."/>
            <person name="Shih D."/>
            <person name="Sparrow T."/>
            <person name="Spaulding J."/>
            <person name="Stalker J."/>
            <person name="Stange-Thomann N."/>
            <person name="Stavropoulos S."/>
            <person name="Stone C."/>
            <person name="Strader C."/>
            <person name="Tesfaye S."/>
            <person name="Thomson T."/>
            <person name="Thoulutsang Y."/>
            <person name="Thoulutsang D."/>
            <person name="Topham K."/>
            <person name="Topping I."/>
            <person name="Tsamla T."/>
            <person name="Vassiliev H."/>
            <person name="Vo A."/>
            <person name="Wangchuk T."/>
            <person name="Wangdi T."/>
            <person name="Weiand M."/>
            <person name="Wilkinson J."/>
            <person name="Wilson A."/>
            <person name="Yadav S."/>
            <person name="Young G."/>
            <person name="Yu Q."/>
            <person name="Zembek L."/>
            <person name="Zhong D."/>
            <person name="Zimmer A."/>
            <person name="Zwirko Z."/>
            <person name="Jaffe D.B."/>
            <person name="Alvarez P."/>
            <person name="Brockman W."/>
            <person name="Butler J."/>
            <person name="Chin C."/>
            <person name="Gnerre S."/>
            <person name="Grabherr M."/>
            <person name="Kleber M."/>
            <person name="Mauceli E."/>
            <person name="MacCallum I."/>
        </authorList>
    </citation>
    <scope>NUCLEOTIDE SEQUENCE [LARGE SCALE GENOMIC DNA]</scope>
    <source>
        <strain evidence="3">Tucson 15010-1051.87</strain>
    </source>
</reference>
<dbReference type="OrthoDB" id="7964216at2759"/>
<organism evidence="2 3">
    <name type="scientific">Drosophila virilis</name>
    <name type="common">Fruit fly</name>
    <dbReference type="NCBI Taxonomy" id="7244"/>
    <lineage>
        <taxon>Eukaryota</taxon>
        <taxon>Metazoa</taxon>
        <taxon>Ecdysozoa</taxon>
        <taxon>Arthropoda</taxon>
        <taxon>Hexapoda</taxon>
        <taxon>Insecta</taxon>
        <taxon>Pterygota</taxon>
        <taxon>Neoptera</taxon>
        <taxon>Endopterygota</taxon>
        <taxon>Diptera</taxon>
        <taxon>Brachycera</taxon>
        <taxon>Muscomorpha</taxon>
        <taxon>Ephydroidea</taxon>
        <taxon>Drosophilidae</taxon>
        <taxon>Drosophila</taxon>
    </lineage>
</organism>
<dbReference type="AlphaFoldDB" id="A0A0Q9WLL4"/>
<evidence type="ECO:0000313" key="3">
    <source>
        <dbReference type="Proteomes" id="UP000008792"/>
    </source>
</evidence>
<protein>
    <submittedName>
        <fullName evidence="2">Uncharacterized protein</fullName>
    </submittedName>
</protein>
<accession>A0A0Q9WLL4</accession>
<name>A0A0Q9WLL4_DROVI</name>
<feature type="transmembrane region" description="Helical" evidence="1">
    <location>
        <begin position="107"/>
        <end position="130"/>
    </location>
</feature>
<proteinExistence type="predicted"/>
<keyword evidence="1" id="KW-0472">Membrane</keyword>
<gene>
    <name evidence="2" type="primary">Dvir\GJ26752</name>
    <name evidence="2" type="ORF">Dvir_GJ26752</name>
</gene>
<dbReference type="EMBL" id="CH940649">
    <property type="protein sequence ID" value="KRF81264.1"/>
    <property type="molecule type" value="Genomic_DNA"/>
</dbReference>
<dbReference type="Proteomes" id="UP000008792">
    <property type="component" value="Unassembled WGS sequence"/>
</dbReference>
<feature type="transmembrane region" description="Helical" evidence="1">
    <location>
        <begin position="36"/>
        <end position="56"/>
    </location>
</feature>
<dbReference type="InterPro" id="IPR032145">
    <property type="entry name" value="DUF4818"/>
</dbReference>
<dbReference type="InParanoid" id="A0A0Q9WLL4"/>
<sequence length="171" mass="20295">MTRIYAIAISCILHLGLCTSFFIHQSDDVCSETIHLPAYLVYLSLMDLIYENELIPSNWRYLPVWPKFIMELMVTVWLGEVCLVFFWSNMEKICVGLLKTYFELDDVSRIVILNCLMLLLSGFIAWLVGIETRRMEKLKRLFGNVRHSRVDREMNEWILKNRDYFNSQLNK</sequence>
<keyword evidence="1" id="KW-1133">Transmembrane helix</keyword>
<feature type="transmembrane region" description="Helical" evidence="1">
    <location>
        <begin position="68"/>
        <end position="87"/>
    </location>
</feature>
<dbReference type="Pfam" id="PF16089">
    <property type="entry name" value="DUF4818"/>
    <property type="match status" value="1"/>
</dbReference>
<keyword evidence="3" id="KW-1185">Reference proteome</keyword>
<keyword evidence="1" id="KW-0812">Transmembrane</keyword>
<evidence type="ECO:0000313" key="2">
    <source>
        <dbReference type="EMBL" id="KRF81264.1"/>
    </source>
</evidence>
<evidence type="ECO:0000256" key="1">
    <source>
        <dbReference type="SAM" id="Phobius"/>
    </source>
</evidence>
<feature type="transmembrane region" description="Helical" evidence="1">
    <location>
        <begin position="5"/>
        <end position="24"/>
    </location>
</feature>